<evidence type="ECO:0000256" key="1">
    <source>
        <dbReference type="ARBA" id="ARBA00022679"/>
    </source>
</evidence>
<dbReference type="EMBL" id="KV784364">
    <property type="protein sequence ID" value="OEU12759.1"/>
    <property type="molecule type" value="Genomic_DNA"/>
</dbReference>
<dbReference type="InParanoid" id="A0A1E7F3P3"/>
<evidence type="ECO:0000256" key="3">
    <source>
        <dbReference type="ARBA" id="ARBA00025786"/>
    </source>
</evidence>
<dbReference type="GO" id="GO:1990189">
    <property type="term" value="F:protein N-terminal-serine acetyltransferase activity"/>
    <property type="evidence" value="ECO:0007669"/>
    <property type="project" value="TreeGrafter"/>
</dbReference>
<gene>
    <name evidence="6" type="primary">GNAT2_1</name>
    <name evidence="6" type="ORF">FRACYDRAFT_263042</name>
</gene>
<dbReference type="Gene3D" id="3.40.630.30">
    <property type="match status" value="1"/>
</dbReference>
<evidence type="ECO:0000256" key="4">
    <source>
        <dbReference type="SAM" id="MobiDB-lite"/>
    </source>
</evidence>
<dbReference type="FunCoup" id="A0A1E7F3P3">
    <property type="interactions" value="195"/>
</dbReference>
<dbReference type="PANTHER" id="PTHR23091">
    <property type="entry name" value="N-TERMINAL ACETYLTRANSFERASE"/>
    <property type="match status" value="1"/>
</dbReference>
<dbReference type="FunFam" id="3.40.630.30:FF:000037">
    <property type="entry name" value="N-alpha-acetyltransferase daf-31-like"/>
    <property type="match status" value="1"/>
</dbReference>
<dbReference type="InterPro" id="IPR045047">
    <property type="entry name" value="Ard1-like"/>
</dbReference>
<keyword evidence="1 6" id="KW-0808">Transferase</keyword>
<accession>A0A1E7F3P3</accession>
<dbReference type="SUPFAM" id="SSF55729">
    <property type="entry name" value="Acyl-CoA N-acyltransferases (Nat)"/>
    <property type="match status" value="1"/>
</dbReference>
<protein>
    <submittedName>
        <fullName evidence="6">Putative N-terminal acetyltransferase A complex catalytic subunit ARD1</fullName>
    </submittedName>
</protein>
<organism evidence="6 7">
    <name type="scientific">Fragilariopsis cylindrus CCMP1102</name>
    <dbReference type="NCBI Taxonomy" id="635003"/>
    <lineage>
        <taxon>Eukaryota</taxon>
        <taxon>Sar</taxon>
        <taxon>Stramenopiles</taxon>
        <taxon>Ochrophyta</taxon>
        <taxon>Bacillariophyta</taxon>
        <taxon>Bacillariophyceae</taxon>
        <taxon>Bacillariophycidae</taxon>
        <taxon>Bacillariales</taxon>
        <taxon>Bacillariaceae</taxon>
        <taxon>Fragilariopsis</taxon>
    </lineage>
</organism>
<feature type="compositionally biased region" description="Basic and acidic residues" evidence="4">
    <location>
        <begin position="161"/>
        <end position="189"/>
    </location>
</feature>
<feature type="region of interest" description="Disordered" evidence="4">
    <location>
        <begin position="161"/>
        <end position="233"/>
    </location>
</feature>
<dbReference type="KEGG" id="fcy:FRACYDRAFT_263042"/>
<dbReference type="CDD" id="cd04301">
    <property type="entry name" value="NAT_SF"/>
    <property type="match status" value="1"/>
</dbReference>
<keyword evidence="2" id="KW-0012">Acyltransferase</keyword>
<dbReference type="GO" id="GO:0031415">
    <property type="term" value="C:NatA complex"/>
    <property type="evidence" value="ECO:0007669"/>
    <property type="project" value="InterPro"/>
</dbReference>
<dbReference type="AlphaFoldDB" id="A0A1E7F3P3"/>
<dbReference type="InterPro" id="IPR016181">
    <property type="entry name" value="Acyl_CoA_acyltransferase"/>
</dbReference>
<feature type="domain" description="N-acetyltransferase" evidence="5">
    <location>
        <begin position="2"/>
        <end position="153"/>
    </location>
</feature>
<dbReference type="InterPro" id="IPR000182">
    <property type="entry name" value="GNAT_dom"/>
</dbReference>
<comment type="similarity">
    <text evidence="3">Belongs to the acetyltransferase family. ARD1 subfamily.</text>
</comment>
<dbReference type="PANTHER" id="PTHR23091:SF4">
    <property type="entry name" value="N-TERMINAL AMINO-ACID N(ALPHA)-ACETYLTRANSFERASE NATA"/>
    <property type="match status" value="1"/>
</dbReference>
<dbReference type="Proteomes" id="UP000095751">
    <property type="component" value="Unassembled WGS sequence"/>
</dbReference>
<evidence type="ECO:0000313" key="6">
    <source>
        <dbReference type="EMBL" id="OEU12759.1"/>
    </source>
</evidence>
<evidence type="ECO:0000259" key="5">
    <source>
        <dbReference type="PROSITE" id="PS51186"/>
    </source>
</evidence>
<name>A0A1E7F3P3_9STRA</name>
<evidence type="ECO:0000313" key="7">
    <source>
        <dbReference type="Proteomes" id="UP000095751"/>
    </source>
</evidence>
<dbReference type="PROSITE" id="PS51186">
    <property type="entry name" value="GNAT"/>
    <property type="match status" value="1"/>
</dbReference>
<dbReference type="OrthoDB" id="25586at2759"/>
<dbReference type="GO" id="GO:1990190">
    <property type="term" value="F:protein-N-terminal-glutamate acetyltransferase activity"/>
    <property type="evidence" value="ECO:0007669"/>
    <property type="project" value="TreeGrafter"/>
</dbReference>
<evidence type="ECO:0000256" key="2">
    <source>
        <dbReference type="ARBA" id="ARBA00023315"/>
    </source>
</evidence>
<proteinExistence type="inferred from homology"/>
<feature type="compositionally biased region" description="Low complexity" evidence="4">
    <location>
        <begin position="197"/>
        <end position="206"/>
    </location>
</feature>
<dbReference type="Pfam" id="PF00583">
    <property type="entry name" value="Acetyltransf_1"/>
    <property type="match status" value="1"/>
</dbReference>
<keyword evidence="7" id="KW-1185">Reference proteome</keyword>
<reference evidence="6 7" key="1">
    <citation type="submission" date="2016-09" db="EMBL/GenBank/DDBJ databases">
        <title>Extensive genetic diversity and differential bi-allelic expression allows diatom success in the polar Southern Ocean.</title>
        <authorList>
            <consortium name="DOE Joint Genome Institute"/>
            <person name="Mock T."/>
            <person name="Otillar R.P."/>
            <person name="Strauss J."/>
            <person name="Dupont C."/>
            <person name="Frickenhaus S."/>
            <person name="Maumus F."/>
            <person name="Mcmullan M."/>
            <person name="Sanges R."/>
            <person name="Schmutz J."/>
            <person name="Toseland A."/>
            <person name="Valas R."/>
            <person name="Veluchamy A."/>
            <person name="Ward B.J."/>
            <person name="Allen A."/>
            <person name="Barry K."/>
            <person name="Falciatore A."/>
            <person name="Ferrante M."/>
            <person name="Fortunato A.E."/>
            <person name="Gloeckner G."/>
            <person name="Gruber A."/>
            <person name="Hipkin R."/>
            <person name="Janech M."/>
            <person name="Kroth P."/>
            <person name="Leese F."/>
            <person name="Lindquist E."/>
            <person name="Lyon B.R."/>
            <person name="Martin J."/>
            <person name="Mayer C."/>
            <person name="Parker M."/>
            <person name="Quesneville H."/>
            <person name="Raymond J."/>
            <person name="Uhlig C."/>
            <person name="Valentin K.U."/>
            <person name="Worden A.Z."/>
            <person name="Armbrust E.V."/>
            <person name="Bowler C."/>
            <person name="Green B."/>
            <person name="Moulton V."/>
            <person name="Van Oosterhout C."/>
            <person name="Grigoriev I."/>
        </authorList>
    </citation>
    <scope>NUCLEOTIDE SEQUENCE [LARGE SCALE GENOMIC DNA]</scope>
    <source>
        <strain evidence="6 7">CCMP1102</strain>
    </source>
</reference>
<sequence length="233" mass="26932">MVSIRQATVQDLLQIQTTNLWCLPENYQMKYYFYHLLSWPQLLWVAEDFDGTIVGYVLAKMEEDESQPKHGHITSLSVLRTHRKRGIATMLMKRSQREMADVFDAEYVSLHVRKSNRAAFHLYSVTLAYEVNDVEKGYYADGEDAYDMRCYFKKDIKNNQENKNNVGEKKTNEEVVDEEKVIEEKKSNNAEDDDVEGSSSSVPVPESELEQEKESSSSQEPLPLTDAMNKLKV</sequence>